<dbReference type="InterPro" id="IPR017853">
    <property type="entry name" value="GH"/>
</dbReference>
<accession>A0ABW3X350</accession>
<name>A0ABW3X350_9HYPH</name>
<keyword evidence="5 7" id="KW-0326">Glycosidase</keyword>
<dbReference type="InterPro" id="IPR036962">
    <property type="entry name" value="Glyco_hydro_3_N_sf"/>
</dbReference>
<keyword evidence="8" id="KW-1185">Reference proteome</keyword>
<evidence type="ECO:0000259" key="6">
    <source>
        <dbReference type="Pfam" id="PF00933"/>
    </source>
</evidence>
<evidence type="ECO:0000256" key="2">
    <source>
        <dbReference type="ARBA" id="ARBA00005336"/>
    </source>
</evidence>
<protein>
    <recommendedName>
        <fullName evidence="3">beta-N-acetylhexosaminidase</fullName>
        <ecNumber evidence="3">3.2.1.52</ecNumber>
    </recommendedName>
</protein>
<comment type="catalytic activity">
    <reaction evidence="1">
        <text>Hydrolysis of terminal non-reducing N-acetyl-D-hexosamine residues in N-acetyl-beta-D-hexosaminides.</text>
        <dbReference type="EC" id="3.2.1.52"/>
    </reaction>
</comment>
<evidence type="ECO:0000313" key="7">
    <source>
        <dbReference type="EMBL" id="MFD1304034.1"/>
    </source>
</evidence>
<proteinExistence type="inferred from homology"/>
<feature type="domain" description="Glycoside hydrolase family 3 N-terminal" evidence="6">
    <location>
        <begin position="16"/>
        <end position="290"/>
    </location>
</feature>
<dbReference type="InterPro" id="IPR001764">
    <property type="entry name" value="Glyco_hydro_3_N"/>
</dbReference>
<evidence type="ECO:0000313" key="8">
    <source>
        <dbReference type="Proteomes" id="UP001597176"/>
    </source>
</evidence>
<comment type="caution">
    <text evidence="7">The sequence shown here is derived from an EMBL/GenBank/DDBJ whole genome shotgun (WGS) entry which is preliminary data.</text>
</comment>
<dbReference type="SUPFAM" id="SSF51445">
    <property type="entry name" value="(Trans)glycosidases"/>
    <property type="match status" value="1"/>
</dbReference>
<comment type="similarity">
    <text evidence="2">Belongs to the glycosyl hydrolase 3 family.</text>
</comment>
<sequence length="338" mass="35669">MTTRALILGCAGRTLSDEEAAFFRDAQPWGFILFKRNIGSPDEVRALTDALRATVGRADAPILIDQEGGRVQRMGPPHWPSYPAGARFGRLNGSGTAMARLGARLMAHDLASVGINVDCAPVLDVPVAGAHDIIGDRAYGTDPHTVIALGRAVAEGLMEGGVLPVIKHIPGHGRAACDSHMDLPVVEAEGLSLAAHDFVPFRALADLPMAMSAHVVYAALDPHHPATQSRVVIEQVIRGLIGFDGLLMTDDLSMKALDGTFREKAEKAFAAGIDVALHCNGDRQEMRAVVEGTPILSGEALRRAGAALAQLTPRSDSDVGFDVAEARARFEAGLSAQA</sequence>
<dbReference type="EMBL" id="JBHTND010000048">
    <property type="protein sequence ID" value="MFD1304034.1"/>
    <property type="molecule type" value="Genomic_DNA"/>
</dbReference>
<dbReference type="Proteomes" id="UP001597176">
    <property type="component" value="Unassembled WGS sequence"/>
</dbReference>
<keyword evidence="4 7" id="KW-0378">Hydrolase</keyword>
<dbReference type="EC" id="3.2.1.52" evidence="3"/>
<dbReference type="NCBIfam" id="NF003740">
    <property type="entry name" value="PRK05337.1"/>
    <property type="match status" value="1"/>
</dbReference>
<gene>
    <name evidence="7" type="primary">nagZ</name>
    <name evidence="7" type="ORF">ACFQ4G_20925</name>
</gene>
<evidence type="ECO:0000256" key="4">
    <source>
        <dbReference type="ARBA" id="ARBA00022801"/>
    </source>
</evidence>
<evidence type="ECO:0000256" key="3">
    <source>
        <dbReference type="ARBA" id="ARBA00012663"/>
    </source>
</evidence>
<reference evidence="8" key="1">
    <citation type="journal article" date="2019" name="Int. J. Syst. Evol. Microbiol.">
        <title>The Global Catalogue of Microorganisms (GCM) 10K type strain sequencing project: providing services to taxonomists for standard genome sequencing and annotation.</title>
        <authorList>
            <consortium name="The Broad Institute Genomics Platform"/>
            <consortium name="The Broad Institute Genome Sequencing Center for Infectious Disease"/>
            <person name="Wu L."/>
            <person name="Ma J."/>
        </authorList>
    </citation>
    <scope>NUCLEOTIDE SEQUENCE [LARGE SCALE GENOMIC DNA]</scope>
    <source>
        <strain evidence="8">CCUG 56108</strain>
    </source>
</reference>
<dbReference type="GO" id="GO:0004563">
    <property type="term" value="F:beta-N-acetylhexosaminidase activity"/>
    <property type="evidence" value="ECO:0007669"/>
    <property type="project" value="UniProtKB-EC"/>
</dbReference>
<evidence type="ECO:0000256" key="1">
    <source>
        <dbReference type="ARBA" id="ARBA00001231"/>
    </source>
</evidence>
<dbReference type="RefSeq" id="WP_238202523.1">
    <property type="nucleotide sequence ID" value="NZ_JBHTND010000048.1"/>
</dbReference>
<evidence type="ECO:0000256" key="5">
    <source>
        <dbReference type="ARBA" id="ARBA00023295"/>
    </source>
</evidence>
<dbReference type="Gene3D" id="3.20.20.300">
    <property type="entry name" value="Glycoside hydrolase, family 3, N-terminal domain"/>
    <property type="match status" value="1"/>
</dbReference>
<dbReference type="PANTHER" id="PTHR30480">
    <property type="entry name" value="BETA-HEXOSAMINIDASE-RELATED"/>
    <property type="match status" value="1"/>
</dbReference>
<dbReference type="PANTHER" id="PTHR30480:SF13">
    <property type="entry name" value="BETA-HEXOSAMINIDASE"/>
    <property type="match status" value="1"/>
</dbReference>
<organism evidence="7 8">
    <name type="scientific">Methylobacterium marchantiae</name>
    <dbReference type="NCBI Taxonomy" id="600331"/>
    <lineage>
        <taxon>Bacteria</taxon>
        <taxon>Pseudomonadati</taxon>
        <taxon>Pseudomonadota</taxon>
        <taxon>Alphaproteobacteria</taxon>
        <taxon>Hyphomicrobiales</taxon>
        <taxon>Methylobacteriaceae</taxon>
        <taxon>Methylobacterium</taxon>
    </lineage>
</organism>
<dbReference type="Pfam" id="PF00933">
    <property type="entry name" value="Glyco_hydro_3"/>
    <property type="match status" value="1"/>
</dbReference>
<dbReference type="InterPro" id="IPR050226">
    <property type="entry name" value="NagZ_Beta-hexosaminidase"/>
</dbReference>